<protein>
    <submittedName>
        <fullName evidence="1">Uncharacterized protein</fullName>
    </submittedName>
</protein>
<dbReference type="AlphaFoldDB" id="A0A075H733"/>
<name>A0A075H733_9ARCH</name>
<evidence type="ECO:0000313" key="1">
    <source>
        <dbReference type="EMBL" id="AIF11834.1"/>
    </source>
</evidence>
<dbReference type="EMBL" id="KF900928">
    <property type="protein sequence ID" value="AIF11834.1"/>
    <property type="molecule type" value="Genomic_DNA"/>
</dbReference>
<reference evidence="1" key="1">
    <citation type="journal article" date="2014" name="Genome Biol. Evol.">
        <title>Pangenome evidence for extensive interdomain horizontal transfer affecting lineage core and shell genes in uncultured planktonic thaumarchaeota and euryarchaeota.</title>
        <authorList>
            <person name="Deschamps P."/>
            <person name="Zivanovic Y."/>
            <person name="Moreira D."/>
            <person name="Rodriguez-Valera F."/>
            <person name="Lopez-Garcia P."/>
        </authorList>
    </citation>
    <scope>NUCLEOTIDE SEQUENCE</scope>
</reference>
<accession>A0A075H733</accession>
<organism evidence="1">
    <name type="scientific">uncultured marine thaumarchaeote KM3_53_F08</name>
    <dbReference type="NCBI Taxonomy" id="1456186"/>
    <lineage>
        <taxon>Archaea</taxon>
        <taxon>Nitrososphaerota</taxon>
        <taxon>environmental samples</taxon>
    </lineage>
</organism>
<sequence>MLLRIDLETAPVAPLDAILLIYVPESVDSVIRTLSPSIAPPDM</sequence>
<proteinExistence type="predicted"/>